<dbReference type="PANTHER" id="PTHR35889">
    <property type="entry name" value="CYCLOINULO-OLIGOSACCHARIDE FRUCTANOTRANSFERASE-RELATED"/>
    <property type="match status" value="1"/>
</dbReference>
<dbReference type="RefSeq" id="WP_146414468.1">
    <property type="nucleotide sequence ID" value="NZ_SJPZ01000002.1"/>
</dbReference>
<dbReference type="Pfam" id="PF07635">
    <property type="entry name" value="PSCyt1"/>
    <property type="match status" value="1"/>
</dbReference>
<evidence type="ECO:0000313" key="6">
    <source>
        <dbReference type="Proteomes" id="UP000316476"/>
    </source>
</evidence>
<dbReference type="Proteomes" id="UP000316476">
    <property type="component" value="Unassembled WGS sequence"/>
</dbReference>
<proteinExistence type="predicted"/>
<evidence type="ECO:0000259" key="4">
    <source>
        <dbReference type="Pfam" id="PF07635"/>
    </source>
</evidence>
<feature type="signal peptide" evidence="1">
    <location>
        <begin position="1"/>
        <end position="34"/>
    </location>
</feature>
<evidence type="ECO:0000259" key="3">
    <source>
        <dbReference type="Pfam" id="PF07587"/>
    </source>
</evidence>
<dbReference type="InterPro" id="IPR011429">
    <property type="entry name" value="Cyt_c_Planctomycete-type"/>
</dbReference>
<dbReference type="InterPro" id="IPR011444">
    <property type="entry name" value="DUF1549"/>
</dbReference>
<feature type="chain" id="PRO_5022897495" evidence="1">
    <location>
        <begin position="35"/>
        <end position="640"/>
    </location>
</feature>
<organism evidence="5 6">
    <name type="scientific">Crateriforma conspicua</name>
    <dbReference type="NCBI Taxonomy" id="2527996"/>
    <lineage>
        <taxon>Bacteria</taxon>
        <taxon>Pseudomonadati</taxon>
        <taxon>Planctomycetota</taxon>
        <taxon>Planctomycetia</taxon>
        <taxon>Planctomycetales</taxon>
        <taxon>Planctomycetaceae</taxon>
        <taxon>Crateriforma</taxon>
    </lineage>
</organism>
<name>A0A5C6FNJ8_9PLAN</name>
<evidence type="ECO:0000313" key="5">
    <source>
        <dbReference type="EMBL" id="TWU61641.1"/>
    </source>
</evidence>
<reference evidence="5 6" key="1">
    <citation type="submission" date="2019-02" db="EMBL/GenBank/DDBJ databases">
        <title>Deep-cultivation of Planctomycetes and their phenomic and genomic characterization uncovers novel biology.</title>
        <authorList>
            <person name="Wiegand S."/>
            <person name="Jogler M."/>
            <person name="Boedeker C."/>
            <person name="Pinto D."/>
            <person name="Vollmers J."/>
            <person name="Rivas-Marin E."/>
            <person name="Kohn T."/>
            <person name="Peeters S.H."/>
            <person name="Heuer A."/>
            <person name="Rast P."/>
            <person name="Oberbeckmann S."/>
            <person name="Bunk B."/>
            <person name="Jeske O."/>
            <person name="Meyerdierks A."/>
            <person name="Storesund J.E."/>
            <person name="Kallscheuer N."/>
            <person name="Luecker S."/>
            <person name="Lage O.M."/>
            <person name="Pohl T."/>
            <person name="Merkel B.J."/>
            <person name="Hornburger P."/>
            <person name="Mueller R.-W."/>
            <person name="Bruemmer F."/>
            <person name="Labrenz M."/>
            <person name="Spormann A.M."/>
            <person name="Op Den Camp H."/>
            <person name="Overmann J."/>
            <person name="Amann R."/>
            <person name="Jetten M.S.M."/>
            <person name="Mascher T."/>
            <person name="Medema M.H."/>
            <person name="Devos D.P."/>
            <person name="Kaster A.-K."/>
            <person name="Ovreas L."/>
            <person name="Rohde M."/>
            <person name="Galperin M.Y."/>
            <person name="Jogler C."/>
        </authorList>
    </citation>
    <scope>NUCLEOTIDE SEQUENCE [LARGE SCALE GENOMIC DNA]</scope>
    <source>
        <strain evidence="5 6">V7</strain>
    </source>
</reference>
<dbReference type="AlphaFoldDB" id="A0A5C6FNJ8"/>
<sequence precursor="true">MKVCNSWLSIRAAAMRRAVFIVAMLVLAGPNASAVDFSHDVVPVLRQHCADCHTGDEAEGGFNFNSRSLALESGVIEAGSADESILVERLVTDDPDMRMPPPDRPGLSASEIRVLIDWIDQGVAWQAGFQFGEAKPELPLRLKSVSLPGPSGDHPIDQLVGRYFQQHEVRWPEAADDSTLLRRTMLDWVGRLPSPQETTDYLADTSPQKHTRLIQRLADDRVGYADHWLTFWNDLLRNDYEGTGFITKGRTQISGWLYQALLENRPYDQMVRQLINPPDDSSAGFINGIKWRGEVSAGQSLPIQFSQSVSQALLGINMKCASCHDSFIDRWTLSDAYSLAAVYADKPLAMYRCDKPIGAVASAAWIYPELGQVDPQADRGARLRRLAGLMTAESNGRFSRTIVNRLWAQLMGRGLIHPTDAMQTPPWDHDLLDYLASDFVRRGYNLQGTLRLITTSRIYRCRTVIDAGSVDDEGDAFVFRGPVAKRLTAEQFVDAIGTITGQTPKKADAPVQRDADRVRASLVKADSLQRSLGRPNRDQIVTSRPSDVTTLEALTLANDPMLAQRLRQGARRLLDQYRGPSADIDAERLIDDVYLTCFARHATSRERQVVLDSLGDQPTDDGWADFLWAVIVQPEFWYVR</sequence>
<dbReference type="Pfam" id="PF07587">
    <property type="entry name" value="PSD1"/>
    <property type="match status" value="1"/>
</dbReference>
<feature type="domain" description="DUF1549" evidence="2">
    <location>
        <begin position="155"/>
        <end position="345"/>
    </location>
</feature>
<accession>A0A5C6FNJ8</accession>
<evidence type="ECO:0000259" key="2">
    <source>
        <dbReference type="Pfam" id="PF07583"/>
    </source>
</evidence>
<dbReference type="Pfam" id="PF07583">
    <property type="entry name" value="PSCyt2"/>
    <property type="match status" value="1"/>
</dbReference>
<comment type="caution">
    <text evidence="5">The sequence shown here is derived from an EMBL/GenBank/DDBJ whole genome shotgun (WGS) entry which is preliminary data.</text>
</comment>
<feature type="domain" description="Cytochrome C Planctomycete-type" evidence="4">
    <location>
        <begin position="49"/>
        <end position="103"/>
    </location>
</feature>
<dbReference type="OrthoDB" id="127107at2"/>
<dbReference type="PANTHER" id="PTHR35889:SF3">
    <property type="entry name" value="F-BOX DOMAIN-CONTAINING PROTEIN"/>
    <property type="match status" value="1"/>
</dbReference>
<dbReference type="InterPro" id="IPR022655">
    <property type="entry name" value="DUF1553"/>
</dbReference>
<protein>
    <submittedName>
        <fullName evidence="5">Planctomycete cytochrome C</fullName>
    </submittedName>
</protein>
<dbReference type="EMBL" id="SJPZ01000002">
    <property type="protein sequence ID" value="TWU61641.1"/>
    <property type="molecule type" value="Genomic_DNA"/>
</dbReference>
<evidence type="ECO:0000256" key="1">
    <source>
        <dbReference type="SAM" id="SignalP"/>
    </source>
</evidence>
<feature type="domain" description="DUF1553" evidence="3">
    <location>
        <begin position="385"/>
        <end position="612"/>
    </location>
</feature>
<keyword evidence="1" id="KW-0732">Signal</keyword>
<gene>
    <name evidence="5" type="ORF">V7x_33290</name>
</gene>